<dbReference type="GeneID" id="19266899"/>
<dbReference type="AlphaFoldDB" id="W3XPS2"/>
<accession>W3XPS2</accession>
<feature type="compositionally biased region" description="Low complexity" evidence="1">
    <location>
        <begin position="431"/>
        <end position="445"/>
    </location>
</feature>
<evidence type="ECO:0000313" key="3">
    <source>
        <dbReference type="EMBL" id="ETS88058.1"/>
    </source>
</evidence>
<feature type="region of interest" description="Disordered" evidence="1">
    <location>
        <begin position="577"/>
        <end position="636"/>
    </location>
</feature>
<proteinExistence type="predicted"/>
<dbReference type="EMBL" id="KI912109">
    <property type="protein sequence ID" value="ETS88058.1"/>
    <property type="molecule type" value="Genomic_DNA"/>
</dbReference>
<feature type="compositionally biased region" description="Basic residues" evidence="1">
    <location>
        <begin position="1153"/>
        <end position="1170"/>
    </location>
</feature>
<dbReference type="OMA" id="ENLSAMW"/>
<dbReference type="InterPro" id="IPR055589">
    <property type="entry name" value="DUF7165"/>
</dbReference>
<evidence type="ECO:0000313" key="4">
    <source>
        <dbReference type="Proteomes" id="UP000030651"/>
    </source>
</evidence>
<dbReference type="Proteomes" id="UP000030651">
    <property type="component" value="Unassembled WGS sequence"/>
</dbReference>
<feature type="region of interest" description="Disordered" evidence="1">
    <location>
        <begin position="650"/>
        <end position="722"/>
    </location>
</feature>
<protein>
    <recommendedName>
        <fullName evidence="2">F-box domain-containing protein</fullName>
    </recommendedName>
</protein>
<feature type="compositionally biased region" description="Polar residues" evidence="1">
    <location>
        <begin position="789"/>
        <end position="804"/>
    </location>
</feature>
<evidence type="ECO:0000256" key="1">
    <source>
        <dbReference type="SAM" id="MobiDB-lite"/>
    </source>
</evidence>
<feature type="region of interest" description="Disordered" evidence="1">
    <location>
        <begin position="419"/>
        <end position="448"/>
    </location>
</feature>
<feature type="compositionally biased region" description="Basic and acidic residues" evidence="1">
    <location>
        <begin position="622"/>
        <end position="631"/>
    </location>
</feature>
<name>W3XPS2_PESFW</name>
<dbReference type="STRING" id="1229662.W3XPS2"/>
<sequence length="1222" mass="132021">MDAGSSFEAEREPESMAATSSGVSSAFERLPEEIIQQILQLTEPNSFASAVLLNTKWRRVSQQAHLYAHQLSHCPSYAASHSASPPASVKDEDLPRLRRLFSREIKRNLFEVYLRPKTTTIKLVSNSISSSSAPGGEGMQFSSSPRGHHVLAYNSSRIYVLDLRGSDLEVRRELKILRRPVSTCILDDGTVLAVLSSDMQVDIYDLREHPPRRTQSLILDHSPRTIALSPCGSVLAAAYEGGIEVSSLGTGAMSTDRRAVKCDAVDYLAFSSDGTQLLGTTTSAHQSNTVILTAPYYDPGAQMAEDNISALWTTSILFPNTSRDCSHATLLQESGSQEASWTFTYDRSFETFRAVRIDDLRNGTTYFTGPAPTSRTAAHSTFLPCTLPAATNCGDIVSAGFEGKDVWIYGVPEDLEAVPETHTESAVPGLSRHSSAPSMRSPSRSQEPVGGRVLQWQLLCDRNRNTFVGGRKIAQLHRVTTVKWVAGYGDFSFQERLVIAAQGVMPAKLITEEDGMDFVDGGRLTLVDFDLGFTDGKDTEVTIEVGTKEPEVLEEELRDMATEVAIVRRRTVAQRGGVRSGLMRSSTLADRQADDLLRPPVPPIPTNDDDPLLPRRMTGPRTEARRASIHEDPEDPTLEDVQEALDAPYAHASPRTAPTLRRAATAAAVNRRLHPSAANGGHVEYRRADGRAEHPHESDADNWVPPPPPYAKEDPGDVPSFLRHAAIPGVGLSPVPQGTSNSTTYTAPVLPNISPQALQQVPRSIHSSGSGQVSQGSNNSHGRPELARLQTSPASKRHSWQQGHSRPRPGSASVDASQGYSHMSSERVPNTAHPGHSQLSRHTDQEDDLYDVSPVERPSQSAQVPQLHKINTDTPRYEYGGTHTSPSGNYSASTGRSASSSEAQSAATTTSSGVMANGQPLNVRIPPQGADDTGSNKTAESPQIGRLANAFTWPRVRQMGSSGGAHIGGYPHSAPAIDTNNAEIIAASLPPAPTSDQLTRLNSRRDSRPPRPASGSFQVPRVPVGRVLHDRGRSSSGGSGHFSGAPEPEQPLIISTPKGVSGAFDAPNHDHSQQFDNGDPVIFAPVPRHPGPQAGASNSRPTVERLETIYSIRSVDSRNVNHNMLTLPLHNGQGQAIPIPPAPPSAALTTSSLRHHSSLNRRPSRARRSAAKNIKDAKSRGWTGRRKQKKESDAMSLAWTDVTWASKAPRDGPGKEKKCAVM</sequence>
<reference evidence="4" key="1">
    <citation type="journal article" date="2015" name="BMC Genomics">
        <title>Genomic and transcriptomic analysis of the endophytic fungus Pestalotiopsis fici reveals its lifestyle and high potential for synthesis of natural products.</title>
        <authorList>
            <person name="Wang X."/>
            <person name="Zhang X."/>
            <person name="Liu L."/>
            <person name="Xiang M."/>
            <person name="Wang W."/>
            <person name="Sun X."/>
            <person name="Che Y."/>
            <person name="Guo L."/>
            <person name="Liu G."/>
            <person name="Guo L."/>
            <person name="Wang C."/>
            <person name="Yin W.B."/>
            <person name="Stadler M."/>
            <person name="Zhang X."/>
            <person name="Liu X."/>
        </authorList>
    </citation>
    <scope>NUCLEOTIDE SEQUENCE [LARGE SCALE GENOMIC DNA]</scope>
    <source>
        <strain evidence="4">W106-1 / CGMCC3.15140</strain>
    </source>
</reference>
<dbReference type="SUPFAM" id="SSF81383">
    <property type="entry name" value="F-box domain"/>
    <property type="match status" value="1"/>
</dbReference>
<feature type="compositionally biased region" description="Basic and acidic residues" evidence="1">
    <location>
        <begin position="683"/>
        <end position="699"/>
    </location>
</feature>
<dbReference type="OrthoDB" id="3925024at2759"/>
<gene>
    <name evidence="3" type="ORF">PFICI_01886</name>
</gene>
<feature type="region of interest" description="Disordered" evidence="1">
    <location>
        <begin position="760"/>
        <end position="943"/>
    </location>
</feature>
<dbReference type="Pfam" id="PF23749">
    <property type="entry name" value="DUF7165"/>
    <property type="match status" value="1"/>
</dbReference>
<keyword evidence="4" id="KW-1185">Reference proteome</keyword>
<feature type="compositionally biased region" description="Low complexity" evidence="1">
    <location>
        <begin position="652"/>
        <end position="668"/>
    </location>
</feature>
<dbReference type="HOGENOM" id="CLU_002718_0_0_1"/>
<feature type="region of interest" description="Disordered" evidence="1">
    <location>
        <begin position="989"/>
        <end position="1054"/>
    </location>
</feature>
<dbReference type="InterPro" id="IPR036047">
    <property type="entry name" value="F-box-like_dom_sf"/>
</dbReference>
<dbReference type="eggNOG" id="ENOG502QTS5">
    <property type="taxonomic scope" value="Eukaryota"/>
</dbReference>
<dbReference type="PROSITE" id="PS50181">
    <property type="entry name" value="FBOX"/>
    <property type="match status" value="1"/>
</dbReference>
<feature type="region of interest" description="Disordered" evidence="1">
    <location>
        <begin position="1141"/>
        <end position="1195"/>
    </location>
</feature>
<dbReference type="KEGG" id="pfy:PFICI_01886"/>
<dbReference type="Gene3D" id="2.130.10.10">
    <property type="entry name" value="YVTN repeat-like/Quinoprotein amine dehydrogenase"/>
    <property type="match status" value="1"/>
</dbReference>
<feature type="domain" description="F-box" evidence="2">
    <location>
        <begin position="24"/>
        <end position="70"/>
    </location>
</feature>
<dbReference type="InterPro" id="IPR011044">
    <property type="entry name" value="Quino_amine_DH_bsu"/>
</dbReference>
<feature type="compositionally biased region" description="Polar residues" evidence="1">
    <location>
        <begin position="814"/>
        <end position="823"/>
    </location>
</feature>
<dbReference type="InterPro" id="IPR015943">
    <property type="entry name" value="WD40/YVTN_repeat-like_dom_sf"/>
</dbReference>
<organism evidence="3 4">
    <name type="scientific">Pestalotiopsis fici (strain W106-1 / CGMCC3.15140)</name>
    <dbReference type="NCBI Taxonomy" id="1229662"/>
    <lineage>
        <taxon>Eukaryota</taxon>
        <taxon>Fungi</taxon>
        <taxon>Dikarya</taxon>
        <taxon>Ascomycota</taxon>
        <taxon>Pezizomycotina</taxon>
        <taxon>Sordariomycetes</taxon>
        <taxon>Xylariomycetidae</taxon>
        <taxon>Amphisphaeriales</taxon>
        <taxon>Sporocadaceae</taxon>
        <taxon>Pestalotiopsis</taxon>
    </lineage>
</organism>
<feature type="region of interest" description="Disordered" evidence="1">
    <location>
        <begin position="1"/>
        <end position="23"/>
    </location>
</feature>
<feature type="compositionally biased region" description="Low complexity" evidence="1">
    <location>
        <begin position="764"/>
        <end position="781"/>
    </location>
</feature>
<dbReference type="SUPFAM" id="SSF50969">
    <property type="entry name" value="YVTN repeat-like/Quinoprotein amine dehydrogenase"/>
    <property type="match status" value="1"/>
</dbReference>
<dbReference type="InterPro" id="IPR001810">
    <property type="entry name" value="F-box_dom"/>
</dbReference>
<evidence type="ECO:0000259" key="2">
    <source>
        <dbReference type="PROSITE" id="PS50181"/>
    </source>
</evidence>
<feature type="compositionally biased region" description="Low complexity" evidence="1">
    <location>
        <begin position="891"/>
        <end position="912"/>
    </location>
</feature>
<dbReference type="RefSeq" id="XP_007828658.1">
    <property type="nucleotide sequence ID" value="XM_007830467.1"/>
</dbReference>
<dbReference type="InParanoid" id="W3XPS2"/>